<keyword evidence="10" id="KW-1185">Reference proteome</keyword>
<dbReference type="RefSeq" id="WP_189209939.1">
    <property type="nucleotide sequence ID" value="NZ_BMRB01000001.1"/>
</dbReference>
<reference evidence="9" key="2">
    <citation type="submission" date="2020-09" db="EMBL/GenBank/DDBJ databases">
        <authorList>
            <person name="Sun Q."/>
            <person name="Ohkuma M."/>
        </authorList>
    </citation>
    <scope>NUCLEOTIDE SEQUENCE</scope>
    <source>
        <strain evidence="9">JCM 3276</strain>
    </source>
</reference>
<comment type="subcellular location">
    <subcellularLocation>
        <location evidence="1">Membrane</location>
        <topology evidence="1">Multi-pass membrane protein</topology>
    </subcellularLocation>
</comment>
<dbReference type="EMBL" id="BMRB01000001">
    <property type="protein sequence ID" value="GGS26681.1"/>
    <property type="molecule type" value="Genomic_DNA"/>
</dbReference>
<keyword evidence="4" id="KW-0808">Transferase</keyword>
<feature type="transmembrane region" description="Helical" evidence="8">
    <location>
        <begin position="106"/>
        <end position="127"/>
    </location>
</feature>
<proteinExistence type="predicted"/>
<dbReference type="Proteomes" id="UP000660680">
    <property type="component" value="Unassembled WGS sequence"/>
</dbReference>
<sequence>MSIAVPAPTRLGAFARLAKLDVWDYYLAVPLAWALCGPPAWGSTDVLVTLGLFLLGTVGVVAGAVAFDDVTGFRDGSDAANYGPDAPARRLARKPLLTGELTEREAIVFGWCATLFGTLVWTWTAAFAPFRPLWVLLLLAACLISAVQYSWGLKISYRGWQEVFLAGFGIGLVLAAVGLCTGEMSAFTLVQAILFGLGPLLFGVYSNTRDAVGDARVGRPTVAVLLSTRGNIAFIAALSVGEIALIVLSSGLGAAPWWFAPAMLPAMGLRVAQLHRGLGLGDVLGARLIGLHAHRTTVALLIVVNLFTPALGGWS</sequence>
<keyword evidence="7 8" id="KW-0472">Membrane</keyword>
<keyword evidence="6 8" id="KW-1133">Transmembrane helix</keyword>
<feature type="transmembrane region" description="Helical" evidence="8">
    <location>
        <begin position="133"/>
        <end position="151"/>
    </location>
</feature>
<dbReference type="GO" id="GO:0042371">
    <property type="term" value="P:vitamin K biosynthetic process"/>
    <property type="evidence" value="ECO:0007669"/>
    <property type="project" value="TreeGrafter"/>
</dbReference>
<feature type="transmembrane region" description="Helical" evidence="8">
    <location>
        <begin position="23"/>
        <end position="41"/>
    </location>
</feature>
<keyword evidence="3" id="KW-0474">Menaquinone biosynthesis</keyword>
<feature type="transmembrane region" description="Helical" evidence="8">
    <location>
        <begin position="163"/>
        <end position="179"/>
    </location>
</feature>
<evidence type="ECO:0000256" key="5">
    <source>
        <dbReference type="ARBA" id="ARBA00022692"/>
    </source>
</evidence>
<accession>A0A918GB10</accession>
<comment type="pathway">
    <text evidence="2">Quinol/quinone metabolism; menaquinone biosynthesis.</text>
</comment>
<protein>
    <submittedName>
        <fullName evidence="9">Uncharacterized protein</fullName>
    </submittedName>
</protein>
<dbReference type="Pfam" id="PF01040">
    <property type="entry name" value="UbiA"/>
    <property type="match status" value="1"/>
</dbReference>
<evidence type="ECO:0000256" key="6">
    <source>
        <dbReference type="ARBA" id="ARBA00022989"/>
    </source>
</evidence>
<evidence type="ECO:0000256" key="4">
    <source>
        <dbReference type="ARBA" id="ARBA00022679"/>
    </source>
</evidence>
<evidence type="ECO:0000256" key="1">
    <source>
        <dbReference type="ARBA" id="ARBA00004141"/>
    </source>
</evidence>
<dbReference type="InterPro" id="IPR000537">
    <property type="entry name" value="UbiA_prenyltransferase"/>
</dbReference>
<dbReference type="AlphaFoldDB" id="A0A918GB10"/>
<evidence type="ECO:0000256" key="2">
    <source>
        <dbReference type="ARBA" id="ARBA00004863"/>
    </source>
</evidence>
<comment type="caution">
    <text evidence="9">The sequence shown here is derived from an EMBL/GenBank/DDBJ whole genome shotgun (WGS) entry which is preliminary data.</text>
</comment>
<feature type="transmembrane region" description="Helical" evidence="8">
    <location>
        <begin position="47"/>
        <end position="67"/>
    </location>
</feature>
<feature type="transmembrane region" description="Helical" evidence="8">
    <location>
        <begin position="185"/>
        <end position="205"/>
    </location>
</feature>
<dbReference type="Gene3D" id="1.10.357.140">
    <property type="entry name" value="UbiA prenyltransferase"/>
    <property type="match status" value="1"/>
</dbReference>
<dbReference type="InterPro" id="IPR044878">
    <property type="entry name" value="UbiA_sf"/>
</dbReference>
<evidence type="ECO:0000256" key="8">
    <source>
        <dbReference type="SAM" id="Phobius"/>
    </source>
</evidence>
<dbReference type="GO" id="GO:0004659">
    <property type="term" value="F:prenyltransferase activity"/>
    <property type="evidence" value="ECO:0007669"/>
    <property type="project" value="InterPro"/>
</dbReference>
<dbReference type="PANTHER" id="PTHR13929">
    <property type="entry name" value="1,4-DIHYDROXY-2-NAPHTHOATE OCTAPRENYLTRANSFERASE"/>
    <property type="match status" value="1"/>
</dbReference>
<keyword evidence="5 8" id="KW-0812">Transmembrane</keyword>
<name>A0A918GB10_9PSEU</name>
<dbReference type="PANTHER" id="PTHR13929:SF0">
    <property type="entry name" value="UBIA PRENYLTRANSFERASE DOMAIN-CONTAINING PROTEIN 1"/>
    <property type="match status" value="1"/>
</dbReference>
<evidence type="ECO:0000256" key="3">
    <source>
        <dbReference type="ARBA" id="ARBA00022428"/>
    </source>
</evidence>
<reference evidence="9" key="1">
    <citation type="journal article" date="2014" name="Int. J. Syst. Evol. Microbiol.">
        <title>Complete genome sequence of Corynebacterium casei LMG S-19264T (=DSM 44701T), isolated from a smear-ripened cheese.</title>
        <authorList>
            <consortium name="US DOE Joint Genome Institute (JGI-PGF)"/>
            <person name="Walter F."/>
            <person name="Albersmeier A."/>
            <person name="Kalinowski J."/>
            <person name="Ruckert C."/>
        </authorList>
    </citation>
    <scope>NUCLEOTIDE SEQUENCE</scope>
    <source>
        <strain evidence="9">JCM 3276</strain>
    </source>
</reference>
<evidence type="ECO:0000313" key="9">
    <source>
        <dbReference type="EMBL" id="GGS26681.1"/>
    </source>
</evidence>
<evidence type="ECO:0000256" key="7">
    <source>
        <dbReference type="ARBA" id="ARBA00023136"/>
    </source>
</evidence>
<evidence type="ECO:0000313" key="10">
    <source>
        <dbReference type="Proteomes" id="UP000660680"/>
    </source>
</evidence>
<dbReference type="InterPro" id="IPR026046">
    <property type="entry name" value="UBIAD1"/>
</dbReference>
<gene>
    <name evidence="9" type="ORF">GCM10010171_20240</name>
</gene>
<dbReference type="CDD" id="cd13956">
    <property type="entry name" value="PT_UbiA"/>
    <property type="match status" value="1"/>
</dbReference>
<dbReference type="GO" id="GO:0009234">
    <property type="term" value="P:menaquinone biosynthetic process"/>
    <property type="evidence" value="ECO:0007669"/>
    <property type="project" value="UniProtKB-KW"/>
</dbReference>
<organism evidence="9 10">
    <name type="scientific">Actinokineospora fastidiosa</name>
    <dbReference type="NCBI Taxonomy" id="1816"/>
    <lineage>
        <taxon>Bacteria</taxon>
        <taxon>Bacillati</taxon>
        <taxon>Actinomycetota</taxon>
        <taxon>Actinomycetes</taxon>
        <taxon>Pseudonocardiales</taxon>
        <taxon>Pseudonocardiaceae</taxon>
        <taxon>Actinokineospora</taxon>
    </lineage>
</organism>
<dbReference type="GO" id="GO:0016020">
    <property type="term" value="C:membrane"/>
    <property type="evidence" value="ECO:0007669"/>
    <property type="project" value="UniProtKB-SubCell"/>
</dbReference>